<protein>
    <submittedName>
        <fullName evidence="2">Uncharacterized protein</fullName>
    </submittedName>
</protein>
<dbReference type="Pfam" id="PF00805">
    <property type="entry name" value="Pentapeptide"/>
    <property type="match status" value="1"/>
</dbReference>
<feature type="compositionally biased region" description="Basic and acidic residues" evidence="1">
    <location>
        <begin position="278"/>
        <end position="293"/>
    </location>
</feature>
<feature type="compositionally biased region" description="Gly residues" evidence="1">
    <location>
        <begin position="134"/>
        <end position="145"/>
    </location>
</feature>
<sequence length="474" mass="49791">MITKAGTRAGSRPAYGGRPCRILGVALRRLAARCPALRLPALCRRRLPAPRRAVPGRVVPGRVVPGRVVPGRVVPGRVVRRVRPFGSGGVLRCRGPCRAVRRRARPCWRRGCPVPRCARSGRARRRGGGRRGGRASGGDTGGHRLGVGLLPPAERPGVVVVADALPRHRGGGCRLTGCRLTGCRLTGCRLTGCRAGGGVARCAPGGPLGERGDQDGAADADDRRVRGDQVGRDLLRVYRRQPRYGQEVGHRHQQRTGRTRGGGTDPAVCRTHASAGGKRADHQRRTEGEDRPGPVEVVPDPELVGAGTELPDAELGGGQSASGEYRVDDGDHREQPQPAGGGDDVGRGGPAAQRPERHQRPDQHTGRGVAGGHVPGGRGVRYHRGPSRYGDQQHGDQCAERGGQGQRDEPQAVTARPGSPARRRGGDRRHLGGRRRAGGGAAGRHGPGGVAGRHGPGGARRREIRCAGSGAPVV</sequence>
<reference evidence="2 3" key="1">
    <citation type="submission" date="2018-08" db="EMBL/GenBank/DDBJ databases">
        <title>Jishengella sp. nov., isolated from a root of Azadirachta indica A. Juss. var. siamensis Valenton.</title>
        <authorList>
            <person name="Kuncharoen N."/>
            <person name="Tanasupawat S."/>
            <person name="Kudo T."/>
            <person name="Ohkuma M."/>
        </authorList>
    </citation>
    <scope>NUCLEOTIDE SEQUENCE [LARGE SCALE GENOMIC DNA]</scope>
    <source>
        <strain evidence="2 3">AZ1-13</strain>
    </source>
</reference>
<dbReference type="InterPro" id="IPR001646">
    <property type="entry name" value="5peptide_repeat"/>
</dbReference>
<accession>A0A418MX07</accession>
<feature type="compositionally biased region" description="Gly residues" evidence="1">
    <location>
        <begin position="339"/>
        <end position="349"/>
    </location>
</feature>
<dbReference type="EMBL" id="QXEC01000008">
    <property type="protein sequence ID" value="RIV39019.1"/>
    <property type="molecule type" value="Genomic_DNA"/>
</dbReference>
<feature type="compositionally biased region" description="Basic and acidic residues" evidence="1">
    <location>
        <begin position="325"/>
        <end position="335"/>
    </location>
</feature>
<proteinExistence type="predicted"/>
<feature type="compositionally biased region" description="Basic residues" evidence="1">
    <location>
        <begin position="121"/>
        <end position="133"/>
    </location>
</feature>
<feature type="region of interest" description="Disordered" evidence="1">
    <location>
        <begin position="121"/>
        <end position="149"/>
    </location>
</feature>
<feature type="compositionally biased region" description="Gly residues" evidence="1">
    <location>
        <begin position="368"/>
        <end position="379"/>
    </location>
</feature>
<feature type="compositionally biased region" description="Gly residues" evidence="1">
    <location>
        <begin position="438"/>
        <end position="458"/>
    </location>
</feature>
<dbReference type="AlphaFoldDB" id="A0A418MX07"/>
<evidence type="ECO:0000256" key="1">
    <source>
        <dbReference type="SAM" id="MobiDB-lite"/>
    </source>
</evidence>
<feature type="compositionally biased region" description="Basic residues" evidence="1">
    <location>
        <begin position="421"/>
        <end position="437"/>
    </location>
</feature>
<keyword evidence="3" id="KW-1185">Reference proteome</keyword>
<feature type="region of interest" description="Disordered" evidence="1">
    <location>
        <begin position="205"/>
        <end position="474"/>
    </location>
</feature>
<feature type="compositionally biased region" description="Basic and acidic residues" evidence="1">
    <location>
        <begin position="210"/>
        <end position="236"/>
    </location>
</feature>
<dbReference type="Proteomes" id="UP000283832">
    <property type="component" value="Unassembled WGS sequence"/>
</dbReference>
<evidence type="ECO:0000313" key="3">
    <source>
        <dbReference type="Proteomes" id="UP000283832"/>
    </source>
</evidence>
<feature type="compositionally biased region" description="Basic and acidic residues" evidence="1">
    <location>
        <begin position="354"/>
        <end position="365"/>
    </location>
</feature>
<organism evidence="2 3">
    <name type="scientific">Micromonospora radicis</name>
    <dbReference type="NCBI Taxonomy" id="1894971"/>
    <lineage>
        <taxon>Bacteria</taxon>
        <taxon>Bacillati</taxon>
        <taxon>Actinomycetota</taxon>
        <taxon>Actinomycetes</taxon>
        <taxon>Micromonosporales</taxon>
        <taxon>Micromonosporaceae</taxon>
        <taxon>Micromonospora</taxon>
    </lineage>
</organism>
<comment type="caution">
    <text evidence="2">The sequence shown here is derived from an EMBL/GenBank/DDBJ whole genome shotgun (WGS) entry which is preliminary data.</text>
</comment>
<evidence type="ECO:0000313" key="2">
    <source>
        <dbReference type="EMBL" id="RIV39019.1"/>
    </source>
</evidence>
<gene>
    <name evidence="2" type="ORF">D2L64_11265</name>
</gene>
<dbReference type="RefSeq" id="WP_119575186.1">
    <property type="nucleotide sequence ID" value="NZ_QXEC01000008.1"/>
</dbReference>
<name>A0A418MX07_9ACTN</name>